<reference evidence="3" key="1">
    <citation type="journal article" date="2019" name="Int. J. Syst. Evol. Microbiol.">
        <title>The Global Catalogue of Microorganisms (GCM) 10K type strain sequencing project: providing services to taxonomists for standard genome sequencing and annotation.</title>
        <authorList>
            <consortium name="The Broad Institute Genomics Platform"/>
            <consortium name="The Broad Institute Genome Sequencing Center for Infectious Disease"/>
            <person name="Wu L."/>
            <person name="Ma J."/>
        </authorList>
    </citation>
    <scope>NUCLEOTIDE SEQUENCE [LARGE SCALE GENOMIC DNA]</scope>
    <source>
        <strain evidence="3">LMG 29894</strain>
    </source>
</reference>
<dbReference type="GO" id="GO:0032259">
    <property type="term" value="P:methylation"/>
    <property type="evidence" value="ECO:0007669"/>
    <property type="project" value="UniProtKB-KW"/>
</dbReference>
<comment type="caution">
    <text evidence="2">The sequence shown here is derived from an EMBL/GenBank/DDBJ whole genome shotgun (WGS) entry which is preliminary data.</text>
</comment>
<dbReference type="InterPro" id="IPR029063">
    <property type="entry name" value="SAM-dependent_MTases_sf"/>
</dbReference>
<keyword evidence="2" id="KW-0808">Transferase</keyword>
<proteinExistence type="predicted"/>
<dbReference type="Proteomes" id="UP001595791">
    <property type="component" value="Unassembled WGS sequence"/>
</dbReference>
<evidence type="ECO:0000259" key="1">
    <source>
        <dbReference type="Pfam" id="PF08242"/>
    </source>
</evidence>
<keyword evidence="3" id="KW-1185">Reference proteome</keyword>
<dbReference type="GO" id="GO:0008168">
    <property type="term" value="F:methyltransferase activity"/>
    <property type="evidence" value="ECO:0007669"/>
    <property type="project" value="UniProtKB-KW"/>
</dbReference>
<name>A0ABV8MP14_9NEIS</name>
<protein>
    <submittedName>
        <fullName evidence="2">Class I SAM-dependent methyltransferase</fullName>
        <ecNumber evidence="2">2.1.-.-</ecNumber>
    </submittedName>
</protein>
<organism evidence="2 3">
    <name type="scientific">Chitinimonas lacunae</name>
    <dbReference type="NCBI Taxonomy" id="1963018"/>
    <lineage>
        <taxon>Bacteria</taxon>
        <taxon>Pseudomonadati</taxon>
        <taxon>Pseudomonadota</taxon>
        <taxon>Betaproteobacteria</taxon>
        <taxon>Neisseriales</taxon>
        <taxon>Chitinibacteraceae</taxon>
        <taxon>Chitinimonas</taxon>
    </lineage>
</organism>
<keyword evidence="2" id="KW-0489">Methyltransferase</keyword>
<dbReference type="Pfam" id="PF08242">
    <property type="entry name" value="Methyltransf_12"/>
    <property type="match status" value="1"/>
</dbReference>
<dbReference type="InterPro" id="IPR013217">
    <property type="entry name" value="Methyltransf_12"/>
</dbReference>
<dbReference type="EMBL" id="JBHSBU010000001">
    <property type="protein sequence ID" value="MFC4158858.1"/>
    <property type="molecule type" value="Genomic_DNA"/>
</dbReference>
<gene>
    <name evidence="2" type="ORF">ACFOW7_05720</name>
</gene>
<dbReference type="RefSeq" id="WP_378161985.1">
    <property type="nucleotide sequence ID" value="NZ_JBHSBU010000001.1"/>
</dbReference>
<evidence type="ECO:0000313" key="3">
    <source>
        <dbReference type="Proteomes" id="UP001595791"/>
    </source>
</evidence>
<accession>A0ABV8MP14</accession>
<feature type="domain" description="Methyltransferase type 12" evidence="1">
    <location>
        <begin position="45"/>
        <end position="143"/>
    </location>
</feature>
<dbReference type="SUPFAM" id="SSF53335">
    <property type="entry name" value="S-adenosyl-L-methionine-dependent methyltransferases"/>
    <property type="match status" value="1"/>
</dbReference>
<dbReference type="EC" id="2.1.-.-" evidence="2"/>
<dbReference type="Gene3D" id="3.40.50.150">
    <property type="entry name" value="Vaccinia Virus protein VP39"/>
    <property type="match status" value="1"/>
</dbReference>
<dbReference type="CDD" id="cd02440">
    <property type="entry name" value="AdoMet_MTases"/>
    <property type="match status" value="1"/>
</dbReference>
<sequence length="223" mass="24406">MGRFEGQGSNEYDQRIRRLIPGYALLHELSQAQLLTRLPQEAEILVVGAGTGSEILLLAAQRPAWRFIAVDLSADMLAIARQRFIEAGIVDRVQLHRGELASLPFTTPADAALLLLVLHFIPGFADKQALTSAIAQRLKHGAPLLTADLMRPADPLERTIHGSASALLGLTPDGVATMLARLESDFYPLDTAEQRMLFENAGFIDAVPYFQALSVQGWVALRR</sequence>
<evidence type="ECO:0000313" key="2">
    <source>
        <dbReference type="EMBL" id="MFC4158858.1"/>
    </source>
</evidence>